<dbReference type="STRING" id="131310.A0A0N4ZV53"/>
<evidence type="ECO:0000313" key="3">
    <source>
        <dbReference type="WBParaSite" id="PTRK_0001246300.1"/>
    </source>
</evidence>
<evidence type="ECO:0000313" key="2">
    <source>
        <dbReference type="Proteomes" id="UP000038045"/>
    </source>
</evidence>
<feature type="compositionally biased region" description="Polar residues" evidence="1">
    <location>
        <begin position="773"/>
        <end position="793"/>
    </location>
</feature>
<proteinExistence type="predicted"/>
<dbReference type="Proteomes" id="UP000038045">
    <property type="component" value="Unplaced"/>
</dbReference>
<feature type="region of interest" description="Disordered" evidence="1">
    <location>
        <begin position="458"/>
        <end position="484"/>
    </location>
</feature>
<name>A0A0N4ZV53_PARTI</name>
<feature type="compositionally biased region" description="Basic and acidic residues" evidence="1">
    <location>
        <begin position="81"/>
        <end position="101"/>
    </location>
</feature>
<feature type="compositionally biased region" description="Polar residues" evidence="1">
    <location>
        <begin position="232"/>
        <end position="246"/>
    </location>
</feature>
<sequence>MGAKNEFSDMKSNKGIRNRNNQPRTMKELIKSVVETAGCSDERAEAALKDHQMCLEDAILEIVAENGQESWVEKKSKKTKKQDVQEDVEATKYDRFNKERFNTGGTRGSNRRGRGGSTVNDRSGREDTSSSDWKTGKDVNFDNQPSDENQGPITGSSSTFRGGRGRGRGFSGRGGRGGPTGRGGSRSYGNHISKDNSENHVSEENEELNWSSGPLVFTKKDEEKVNDETVESEITSAGTSNTKKLTSDQISYSSVLKPKQTSTPYMTFTSSTVKSSTESPASQVPSQATVNNAVPNKAGTLSFAQVLASKPKQVPPSMCKDKNTDHCKHTDNLHLQSESDTSKISTQSVYDENQASINMEHETHLKDTAPISSSKTAGIIDDNTGHQAHAWTNQLKKDLGIPGQNPGPVKSPKTQKTLDYVNDSASGGNIYGGQFESFNNEGPKSVNESVLTRRNMQQEVSTGGQVNVGVESSQKQGSISSNTYSNNIHQQANRASAALSYVDTSTMSFPPNERSLPNSKTAYGVQPGNSQQQAPQNQPQQHQMYNPPAQQAYSPYSNVPYYNMNLFNPVSSMRTDDPQYAAMFQFPLNMAHLDLNSLSNLMPTMNSNSGAPSAHTQSTTSSHQRHNEATNSFNDFRAYSSNMPNTATSTSVATSTTQQRTADTSTSVAPPPGFNAPPNNMAGNAAYFTQPSSYQNLFQYPPAAFHQHQQYPFNMMFQGGGPKMANQMVPHQVEESNDIRLTNQQPKRNTYGGHQGPVDYSNVSNTRDRERGSNSNVGSVQNTYSSQSYNQMRGSGGGHHQQSQNDRMMQPKSNYNSHHWNT</sequence>
<feature type="compositionally biased region" description="Gly residues" evidence="1">
    <location>
        <begin position="168"/>
        <end position="186"/>
    </location>
</feature>
<feature type="region of interest" description="Disordered" evidence="1">
    <location>
        <begin position="1"/>
        <end position="26"/>
    </location>
</feature>
<reference evidence="3" key="1">
    <citation type="submission" date="2017-02" db="UniProtKB">
        <authorList>
            <consortium name="WormBaseParasite"/>
        </authorList>
    </citation>
    <scope>IDENTIFICATION</scope>
</reference>
<feature type="compositionally biased region" description="Low complexity" evidence="1">
    <location>
        <begin position="646"/>
        <end position="662"/>
    </location>
</feature>
<feature type="compositionally biased region" description="Basic and acidic residues" evidence="1">
    <location>
        <begin position="1"/>
        <end position="12"/>
    </location>
</feature>
<feature type="compositionally biased region" description="Basic and acidic residues" evidence="1">
    <location>
        <begin position="192"/>
        <end position="203"/>
    </location>
</feature>
<dbReference type="InterPro" id="IPR009060">
    <property type="entry name" value="UBA-like_sf"/>
</dbReference>
<dbReference type="SUPFAM" id="SSF46934">
    <property type="entry name" value="UBA-like"/>
    <property type="match status" value="1"/>
</dbReference>
<dbReference type="AlphaFoldDB" id="A0A0N4ZV53"/>
<feature type="region of interest" description="Disordered" evidence="1">
    <location>
        <begin position="69"/>
        <end position="246"/>
    </location>
</feature>
<feature type="region of interest" description="Disordered" evidence="1">
    <location>
        <begin position="505"/>
        <end position="552"/>
    </location>
</feature>
<feature type="compositionally biased region" description="Polar residues" evidence="1">
    <location>
        <begin position="141"/>
        <end position="154"/>
    </location>
</feature>
<feature type="region of interest" description="Disordered" evidence="1">
    <location>
        <begin position="604"/>
        <end position="672"/>
    </location>
</feature>
<protein>
    <submittedName>
        <fullName evidence="3">Protein lingerer</fullName>
    </submittedName>
</protein>
<feature type="region of interest" description="Disordered" evidence="1">
    <location>
        <begin position="740"/>
        <end position="822"/>
    </location>
</feature>
<feature type="compositionally biased region" description="Basic and acidic residues" evidence="1">
    <location>
        <begin position="122"/>
        <end position="140"/>
    </location>
</feature>
<feature type="compositionally biased region" description="Polar residues" evidence="1">
    <location>
        <begin position="805"/>
        <end position="822"/>
    </location>
</feature>
<organism evidence="2 3">
    <name type="scientific">Parastrongyloides trichosuri</name>
    <name type="common">Possum-specific nematode worm</name>
    <dbReference type="NCBI Taxonomy" id="131310"/>
    <lineage>
        <taxon>Eukaryota</taxon>
        <taxon>Metazoa</taxon>
        <taxon>Ecdysozoa</taxon>
        <taxon>Nematoda</taxon>
        <taxon>Chromadorea</taxon>
        <taxon>Rhabditida</taxon>
        <taxon>Tylenchina</taxon>
        <taxon>Panagrolaimomorpha</taxon>
        <taxon>Strongyloidoidea</taxon>
        <taxon>Strongyloididae</taxon>
        <taxon>Parastrongyloides</taxon>
    </lineage>
</organism>
<accession>A0A0N4ZV53</accession>
<keyword evidence="2" id="KW-1185">Reference proteome</keyword>
<feature type="compositionally biased region" description="Basic and acidic residues" evidence="1">
    <location>
        <begin position="218"/>
        <end position="227"/>
    </location>
</feature>
<feature type="compositionally biased region" description="Low complexity" evidence="1">
    <location>
        <begin position="526"/>
        <end position="548"/>
    </location>
</feature>
<evidence type="ECO:0000256" key="1">
    <source>
        <dbReference type="SAM" id="MobiDB-lite"/>
    </source>
</evidence>
<feature type="compositionally biased region" description="Polar residues" evidence="1">
    <location>
        <begin position="629"/>
        <end position="645"/>
    </location>
</feature>
<feature type="compositionally biased region" description="Polar residues" evidence="1">
    <location>
        <begin position="505"/>
        <end position="521"/>
    </location>
</feature>
<dbReference type="WBParaSite" id="PTRK_0001246300.1">
    <property type="protein sequence ID" value="PTRK_0001246300.1"/>
    <property type="gene ID" value="PTRK_0001246300"/>
</dbReference>